<dbReference type="InterPro" id="IPR043131">
    <property type="entry name" value="BCAT-like_N"/>
</dbReference>
<evidence type="ECO:0000313" key="20">
    <source>
        <dbReference type="Proteomes" id="UP000321927"/>
    </source>
</evidence>
<dbReference type="GO" id="GO:0009098">
    <property type="term" value="P:L-leucine biosynthetic process"/>
    <property type="evidence" value="ECO:0007669"/>
    <property type="project" value="UniProtKB-UniPathway"/>
</dbReference>
<dbReference type="CDD" id="cd01557">
    <property type="entry name" value="BCAT_beta_family"/>
    <property type="match status" value="1"/>
</dbReference>
<dbReference type="Pfam" id="PF01063">
    <property type="entry name" value="Aminotran_4"/>
    <property type="match status" value="1"/>
</dbReference>
<dbReference type="RefSeq" id="WP_086503135.1">
    <property type="nucleotide sequence ID" value="NZ_MSSV01000026.1"/>
</dbReference>
<evidence type="ECO:0000256" key="9">
    <source>
        <dbReference type="ARBA" id="ARBA00022605"/>
    </source>
</evidence>
<comment type="similarity">
    <text evidence="6">Belongs to the class-IV pyridoxal-phosphate-dependent aminotransferase family.</text>
</comment>
<comment type="catalytic activity">
    <reaction evidence="15">
        <text>L-leucine + 2-oxoglutarate = 4-methyl-2-oxopentanoate + L-glutamate</text>
        <dbReference type="Rhea" id="RHEA:18321"/>
        <dbReference type="ChEBI" id="CHEBI:16810"/>
        <dbReference type="ChEBI" id="CHEBI:17865"/>
        <dbReference type="ChEBI" id="CHEBI:29985"/>
        <dbReference type="ChEBI" id="CHEBI:57427"/>
        <dbReference type="EC" id="2.6.1.42"/>
    </reaction>
</comment>
<keyword evidence="12" id="KW-0100">Branched-chain amino acid biosynthesis</keyword>
<evidence type="ECO:0000256" key="16">
    <source>
        <dbReference type="PIRSR" id="PIRSR006468-1"/>
    </source>
</evidence>
<comment type="pathway">
    <text evidence="4">Amino-acid biosynthesis; L-valine biosynthesis; L-valine from pyruvate: step 4/4.</text>
</comment>
<dbReference type="GO" id="GO:0004084">
    <property type="term" value="F:branched-chain-amino-acid transaminase activity"/>
    <property type="evidence" value="ECO:0007669"/>
    <property type="project" value="UniProtKB-EC"/>
</dbReference>
<evidence type="ECO:0000256" key="6">
    <source>
        <dbReference type="ARBA" id="ARBA00009320"/>
    </source>
</evidence>
<dbReference type="GO" id="GO:0009097">
    <property type="term" value="P:isoleucine biosynthetic process"/>
    <property type="evidence" value="ECO:0007669"/>
    <property type="project" value="UniProtKB-UniPathway"/>
</dbReference>
<name>A0A2W7SJ09_9BACT</name>
<evidence type="ECO:0000256" key="10">
    <source>
        <dbReference type="ARBA" id="ARBA00022679"/>
    </source>
</evidence>
<keyword evidence="11" id="KW-0663">Pyridoxal phosphate</keyword>
<evidence type="ECO:0000313" key="19">
    <source>
        <dbReference type="Proteomes" id="UP000249115"/>
    </source>
</evidence>
<evidence type="ECO:0000256" key="2">
    <source>
        <dbReference type="ARBA" id="ARBA00003109"/>
    </source>
</evidence>
<dbReference type="Proteomes" id="UP000321927">
    <property type="component" value="Unassembled WGS sequence"/>
</dbReference>
<evidence type="ECO:0000256" key="15">
    <source>
        <dbReference type="ARBA" id="ARBA00049229"/>
    </source>
</evidence>
<dbReference type="AlphaFoldDB" id="A0A2W7SJ09"/>
<evidence type="ECO:0000256" key="7">
    <source>
        <dbReference type="ARBA" id="ARBA00013053"/>
    </source>
</evidence>
<dbReference type="Gene3D" id="3.30.470.10">
    <property type="match status" value="1"/>
</dbReference>
<dbReference type="UniPathway" id="UPA00048">
    <property type="reaction ID" value="UER00073"/>
</dbReference>
<keyword evidence="8 17" id="KW-0032">Aminotransferase</keyword>
<comment type="catalytic activity">
    <reaction evidence="13">
        <text>L-valine + 2-oxoglutarate = 3-methyl-2-oxobutanoate + L-glutamate</text>
        <dbReference type="Rhea" id="RHEA:24813"/>
        <dbReference type="ChEBI" id="CHEBI:11851"/>
        <dbReference type="ChEBI" id="CHEBI:16810"/>
        <dbReference type="ChEBI" id="CHEBI:29985"/>
        <dbReference type="ChEBI" id="CHEBI:57762"/>
        <dbReference type="EC" id="2.6.1.42"/>
    </reaction>
</comment>
<dbReference type="InterPro" id="IPR043132">
    <property type="entry name" value="BCAT-like_C"/>
</dbReference>
<evidence type="ECO:0000256" key="1">
    <source>
        <dbReference type="ARBA" id="ARBA00001933"/>
    </source>
</evidence>
<evidence type="ECO:0000313" key="17">
    <source>
        <dbReference type="EMBL" id="PZX50672.1"/>
    </source>
</evidence>
<gene>
    <name evidence="18" type="ORF">ESW18_02560</name>
    <name evidence="17" type="ORF">LV84_03984</name>
</gene>
<comment type="function">
    <text evidence="2">Acts on leucine, isoleucine and valine.</text>
</comment>
<keyword evidence="20" id="KW-1185">Reference proteome</keyword>
<dbReference type="PANTHER" id="PTHR11825">
    <property type="entry name" value="SUBGROUP IIII AMINOTRANSFERASE"/>
    <property type="match status" value="1"/>
</dbReference>
<keyword evidence="9" id="KW-0028">Amino-acid biosynthesis</keyword>
<dbReference type="InterPro" id="IPR001544">
    <property type="entry name" value="Aminotrans_IV"/>
</dbReference>
<dbReference type="NCBIfam" id="NF009897">
    <property type="entry name" value="PRK13357.1"/>
    <property type="match status" value="1"/>
</dbReference>
<keyword evidence="10 17" id="KW-0808">Transferase</keyword>
<evidence type="ECO:0000256" key="13">
    <source>
        <dbReference type="ARBA" id="ARBA00048212"/>
    </source>
</evidence>
<evidence type="ECO:0000256" key="3">
    <source>
        <dbReference type="ARBA" id="ARBA00004824"/>
    </source>
</evidence>
<dbReference type="SUPFAM" id="SSF56752">
    <property type="entry name" value="D-aminoacid aminotransferase-like PLP-dependent enzymes"/>
    <property type="match status" value="1"/>
</dbReference>
<comment type="pathway">
    <text evidence="3">Amino-acid biosynthesis; L-isoleucine biosynthesis; L-isoleucine from 2-oxobutanoate: step 4/4.</text>
</comment>
<comment type="pathway">
    <text evidence="5">Amino-acid biosynthesis; L-leucine biosynthesis; L-leucine from 3-methyl-2-oxobutanoate: step 4/4.</text>
</comment>
<evidence type="ECO:0000256" key="8">
    <source>
        <dbReference type="ARBA" id="ARBA00022576"/>
    </source>
</evidence>
<comment type="cofactor">
    <cofactor evidence="1">
        <name>pyridoxal 5'-phosphate</name>
        <dbReference type="ChEBI" id="CHEBI:597326"/>
    </cofactor>
</comment>
<dbReference type="InterPro" id="IPR033939">
    <property type="entry name" value="BCAT_family"/>
</dbReference>
<dbReference type="Gene3D" id="3.20.10.10">
    <property type="entry name" value="D-amino Acid Aminotransferase, subunit A, domain 2"/>
    <property type="match status" value="1"/>
</dbReference>
<accession>A0A2W7SJ09</accession>
<dbReference type="UniPathway" id="UPA00049">
    <property type="reaction ID" value="UER00062"/>
</dbReference>
<reference evidence="18 20" key="2">
    <citation type="submission" date="2019-08" db="EMBL/GenBank/DDBJ databases">
        <title>Genome of Algoriphagus ratkowskyi IC026.</title>
        <authorList>
            <person name="Bowman J.P."/>
        </authorList>
    </citation>
    <scope>NUCLEOTIDE SEQUENCE [LARGE SCALE GENOMIC DNA]</scope>
    <source>
        <strain evidence="18 20">IC026</strain>
    </source>
</reference>
<dbReference type="EMBL" id="VORV01000001">
    <property type="protein sequence ID" value="TXD80026.1"/>
    <property type="molecule type" value="Genomic_DNA"/>
</dbReference>
<evidence type="ECO:0000256" key="5">
    <source>
        <dbReference type="ARBA" id="ARBA00005072"/>
    </source>
</evidence>
<feature type="modified residue" description="N6-(pyridoxal phosphate)lysine" evidence="16">
    <location>
        <position position="195"/>
    </location>
</feature>
<comment type="catalytic activity">
    <reaction evidence="14">
        <text>L-isoleucine + 2-oxoglutarate = (S)-3-methyl-2-oxopentanoate + L-glutamate</text>
        <dbReference type="Rhea" id="RHEA:24801"/>
        <dbReference type="ChEBI" id="CHEBI:16810"/>
        <dbReference type="ChEBI" id="CHEBI:29985"/>
        <dbReference type="ChEBI" id="CHEBI:35146"/>
        <dbReference type="ChEBI" id="CHEBI:58045"/>
        <dbReference type="EC" id="2.6.1.42"/>
    </reaction>
</comment>
<dbReference type="PIRSF" id="PIRSF006468">
    <property type="entry name" value="BCAT1"/>
    <property type="match status" value="1"/>
</dbReference>
<evidence type="ECO:0000256" key="11">
    <source>
        <dbReference type="ARBA" id="ARBA00022898"/>
    </source>
</evidence>
<organism evidence="17 19">
    <name type="scientific">Algoriphagus ratkowskyi</name>
    <dbReference type="NCBI Taxonomy" id="57028"/>
    <lineage>
        <taxon>Bacteria</taxon>
        <taxon>Pseudomonadati</taxon>
        <taxon>Bacteroidota</taxon>
        <taxon>Cytophagia</taxon>
        <taxon>Cytophagales</taxon>
        <taxon>Cyclobacteriaceae</taxon>
        <taxon>Algoriphagus</taxon>
    </lineage>
</organism>
<protein>
    <recommendedName>
        <fullName evidence="7">branched-chain-amino-acid transaminase</fullName>
        <ecNumber evidence="7">2.6.1.42</ecNumber>
    </recommendedName>
</protein>
<dbReference type="InterPro" id="IPR036038">
    <property type="entry name" value="Aminotransferase-like"/>
</dbReference>
<dbReference type="NCBIfam" id="TIGR01123">
    <property type="entry name" value="ilvE_II"/>
    <property type="match status" value="1"/>
</dbReference>
<evidence type="ECO:0000256" key="12">
    <source>
        <dbReference type="ARBA" id="ARBA00023304"/>
    </source>
</evidence>
<dbReference type="PANTHER" id="PTHR11825:SF44">
    <property type="entry name" value="BRANCHED-CHAIN-AMINO-ACID AMINOTRANSFERASE"/>
    <property type="match status" value="1"/>
</dbReference>
<dbReference type="EC" id="2.6.1.42" evidence="7"/>
<comment type="caution">
    <text evidence="17">The sequence shown here is derived from an EMBL/GenBank/DDBJ whole genome shotgun (WGS) entry which is preliminary data.</text>
</comment>
<dbReference type="InterPro" id="IPR005786">
    <property type="entry name" value="B_amino_transII"/>
</dbReference>
<proteinExistence type="inferred from homology"/>
<dbReference type="GO" id="GO:0009099">
    <property type="term" value="P:L-valine biosynthetic process"/>
    <property type="evidence" value="ECO:0007669"/>
    <property type="project" value="UniProtKB-UniPathway"/>
</dbReference>
<dbReference type="EMBL" id="QKZU01000022">
    <property type="protein sequence ID" value="PZX50672.1"/>
    <property type="molecule type" value="Genomic_DNA"/>
</dbReference>
<reference evidence="17 19" key="1">
    <citation type="submission" date="2018-06" db="EMBL/GenBank/DDBJ databases">
        <title>Genomic Encyclopedia of Archaeal and Bacterial Type Strains, Phase II (KMG-II): from individual species to whole genera.</title>
        <authorList>
            <person name="Goeker M."/>
        </authorList>
    </citation>
    <scope>NUCLEOTIDE SEQUENCE [LARGE SCALE GENOMIC DNA]</scope>
    <source>
        <strain evidence="17 19">DSM 22686</strain>
    </source>
</reference>
<dbReference type="Proteomes" id="UP000249115">
    <property type="component" value="Unassembled WGS sequence"/>
</dbReference>
<evidence type="ECO:0000256" key="4">
    <source>
        <dbReference type="ARBA" id="ARBA00004931"/>
    </source>
</evidence>
<dbReference type="OrthoDB" id="9804984at2"/>
<evidence type="ECO:0000313" key="18">
    <source>
        <dbReference type="EMBL" id="TXD80026.1"/>
    </source>
</evidence>
<sequence length="355" mass="39487">MKTQLALPITKVQNSRLAETDFSNLVFGRTISDHMFVADYKDGAWSDMRIEPYAPLSLNPANATLHYGQSIFEGMKAYRNEDGKILVFRPDANWKRLNESADRMCMPEIPEEIFMEGLTQLIDLERAWVPTAKGASLYLRPFMFATDDYIGVKPSDTYKFIILTCPVGNYYSKPVSVKVETTFTRATEGGVGAAKTAGNYAASLYPARQAQKAGYDQLLWTDGKSHSKIEESGTMNVMFKISDKLITAPVNTGTILKGITRASVIQLAKDWNEPLEEKFLTVAELEAALIDGTLEEAFGTGTAATIAHIERINVNGKDYILPKKSEDAFSNRVLAELDGIKYGQLVDEHNWIITI</sequence>
<dbReference type="UniPathway" id="UPA00047">
    <property type="reaction ID" value="UER00058"/>
</dbReference>
<evidence type="ECO:0000256" key="14">
    <source>
        <dbReference type="ARBA" id="ARBA00048798"/>
    </source>
</evidence>